<dbReference type="EMBL" id="JAVFWL010000006">
    <property type="protein sequence ID" value="KAK6761092.1"/>
    <property type="molecule type" value="Genomic_DNA"/>
</dbReference>
<protein>
    <recommendedName>
        <fullName evidence="3">Endonuclease/exonuclease/phosphatase domain-containing protein</fullName>
    </recommendedName>
</protein>
<dbReference type="Gene3D" id="3.60.10.10">
    <property type="entry name" value="Endonuclease/exonuclease/phosphatase"/>
    <property type="match status" value="1"/>
</dbReference>
<accession>A0ABR1EEG2</accession>
<comment type="caution">
    <text evidence="1">The sequence shown here is derived from an EMBL/GenBank/DDBJ whole genome shotgun (WGS) entry which is preliminary data.</text>
</comment>
<evidence type="ECO:0000313" key="1">
    <source>
        <dbReference type="EMBL" id="KAK6761092.1"/>
    </source>
</evidence>
<dbReference type="Proteomes" id="UP001303046">
    <property type="component" value="Unassembled WGS sequence"/>
</dbReference>
<gene>
    <name evidence="1" type="primary">Necator_chrX.g22399</name>
    <name evidence="1" type="ORF">RB195_022237</name>
</gene>
<proteinExistence type="predicted"/>
<evidence type="ECO:0008006" key="3">
    <source>
        <dbReference type="Google" id="ProtNLM"/>
    </source>
</evidence>
<evidence type="ECO:0000313" key="2">
    <source>
        <dbReference type="Proteomes" id="UP001303046"/>
    </source>
</evidence>
<sequence length="252" mass="28282">MAICTYNARTLASEAAIEDLMMQAKKIKYDVIGLNETRRRHPLNAVYETGEELFLGTCDSRGVGGVGVLVNTRTAKNSDFFGQLTTRIERLRIRRCGPTPALTIFVSYAPTSSYEEENVEAFYMDLEKTINNWDLFATPFGLGSGFWEDSTVDSIDGQYDRLVEHLHDSQREAHSSKTTKRCPFPETLGLIRERGAARAAGNQQLTSEFAWLCRDAIKQDLKERKAEVLADAAEAEKAFDTLVENSPIERRG</sequence>
<dbReference type="InterPro" id="IPR036691">
    <property type="entry name" value="Endo/exonu/phosph_ase_sf"/>
</dbReference>
<reference evidence="1 2" key="1">
    <citation type="submission" date="2023-08" db="EMBL/GenBank/DDBJ databases">
        <title>A Necator americanus chromosomal reference genome.</title>
        <authorList>
            <person name="Ilik V."/>
            <person name="Petrzelkova K.J."/>
            <person name="Pardy F."/>
            <person name="Fuh T."/>
            <person name="Niatou-Singa F.S."/>
            <person name="Gouil Q."/>
            <person name="Baker L."/>
            <person name="Ritchie M.E."/>
            <person name="Jex A.R."/>
            <person name="Gazzola D."/>
            <person name="Li H."/>
            <person name="Toshio Fujiwara R."/>
            <person name="Zhan B."/>
            <person name="Aroian R.V."/>
            <person name="Pafco B."/>
            <person name="Schwarz E.M."/>
        </authorList>
    </citation>
    <scope>NUCLEOTIDE SEQUENCE [LARGE SCALE GENOMIC DNA]</scope>
    <source>
        <strain evidence="1 2">Aroian</strain>
        <tissue evidence="1">Whole animal</tissue>
    </source>
</reference>
<name>A0ABR1EEG2_NECAM</name>
<keyword evidence="2" id="KW-1185">Reference proteome</keyword>
<dbReference type="SUPFAM" id="SSF56219">
    <property type="entry name" value="DNase I-like"/>
    <property type="match status" value="1"/>
</dbReference>
<organism evidence="1 2">
    <name type="scientific">Necator americanus</name>
    <name type="common">Human hookworm</name>
    <dbReference type="NCBI Taxonomy" id="51031"/>
    <lineage>
        <taxon>Eukaryota</taxon>
        <taxon>Metazoa</taxon>
        <taxon>Ecdysozoa</taxon>
        <taxon>Nematoda</taxon>
        <taxon>Chromadorea</taxon>
        <taxon>Rhabditida</taxon>
        <taxon>Rhabditina</taxon>
        <taxon>Rhabditomorpha</taxon>
        <taxon>Strongyloidea</taxon>
        <taxon>Ancylostomatidae</taxon>
        <taxon>Bunostominae</taxon>
        <taxon>Necator</taxon>
    </lineage>
</organism>